<evidence type="ECO:0000259" key="4">
    <source>
        <dbReference type="SMART" id="SM00079"/>
    </source>
</evidence>
<evidence type="ECO:0000259" key="3">
    <source>
        <dbReference type="SMART" id="SM00062"/>
    </source>
</evidence>
<dbReference type="CDD" id="cd13530">
    <property type="entry name" value="PBP2_peptides_like"/>
    <property type="match status" value="1"/>
</dbReference>
<dbReference type="OrthoDB" id="8454826at2"/>
<evidence type="ECO:0000313" key="5">
    <source>
        <dbReference type="EMBL" id="PFG15850.1"/>
    </source>
</evidence>
<feature type="chain" id="PRO_5013106285" evidence="2">
    <location>
        <begin position="29"/>
        <end position="298"/>
    </location>
</feature>
<dbReference type="PROSITE" id="PS51257">
    <property type="entry name" value="PROKAR_LIPOPROTEIN"/>
    <property type="match status" value="1"/>
</dbReference>
<dbReference type="Proteomes" id="UP000226079">
    <property type="component" value="Unassembled WGS sequence"/>
</dbReference>
<dbReference type="Gene3D" id="3.40.190.10">
    <property type="entry name" value="Periplasmic binding protein-like II"/>
    <property type="match status" value="2"/>
</dbReference>
<dbReference type="SMART" id="SM00079">
    <property type="entry name" value="PBPe"/>
    <property type="match status" value="1"/>
</dbReference>
<accession>A0A2A9CQB3</accession>
<feature type="domain" description="Ionotropic glutamate receptor C-terminal" evidence="4">
    <location>
        <begin position="63"/>
        <end position="290"/>
    </location>
</feature>
<keyword evidence="1 2" id="KW-0732">Signal</keyword>
<dbReference type="InterPro" id="IPR001320">
    <property type="entry name" value="Iontro_rcpt_C"/>
</dbReference>
<dbReference type="PANTHER" id="PTHR35936">
    <property type="entry name" value="MEMBRANE-BOUND LYTIC MUREIN TRANSGLYCOSYLASE F"/>
    <property type="match status" value="1"/>
</dbReference>
<feature type="signal peptide" evidence="2">
    <location>
        <begin position="1"/>
        <end position="28"/>
    </location>
</feature>
<dbReference type="EMBL" id="PDJC01000001">
    <property type="protein sequence ID" value="PFG15850.1"/>
    <property type="molecule type" value="Genomic_DNA"/>
</dbReference>
<feature type="domain" description="Solute-binding protein family 3/N-terminal" evidence="3">
    <location>
        <begin position="63"/>
        <end position="291"/>
    </location>
</feature>
<dbReference type="PANTHER" id="PTHR35936:SF17">
    <property type="entry name" value="ARGININE-BINDING EXTRACELLULAR PROTEIN ARTP"/>
    <property type="match status" value="1"/>
</dbReference>
<dbReference type="InterPro" id="IPR001638">
    <property type="entry name" value="Solute-binding_3/MltF_N"/>
</dbReference>
<dbReference type="SUPFAM" id="SSF53850">
    <property type="entry name" value="Periplasmic binding protein-like II"/>
    <property type="match status" value="1"/>
</dbReference>
<proteinExistence type="predicted"/>
<reference evidence="5 6" key="1">
    <citation type="submission" date="2017-10" db="EMBL/GenBank/DDBJ databases">
        <title>Sequencing the genomes of 1000 actinobacteria strains.</title>
        <authorList>
            <person name="Klenk H.-P."/>
        </authorList>
    </citation>
    <scope>NUCLEOTIDE SEQUENCE [LARGE SCALE GENOMIC DNA]</scope>
    <source>
        <strain evidence="5 6">DSM 15597</strain>
    </source>
</reference>
<dbReference type="GO" id="GO:0015276">
    <property type="term" value="F:ligand-gated monoatomic ion channel activity"/>
    <property type="evidence" value="ECO:0007669"/>
    <property type="project" value="InterPro"/>
</dbReference>
<dbReference type="Pfam" id="PF00497">
    <property type="entry name" value="SBP_bac_3"/>
    <property type="match status" value="1"/>
</dbReference>
<sequence>MTRYLNRVVAVAASAAFALGLAACSTGAATPASPGSPAASESTSASATPTTVDVKTLTVTPGKLTIATGKPAYSPWVEDDKPESGKGFEAAVAYAVAEKLGFAKEDVVWKRTTFDAAIAPGPKAWDFNLQQYSITDKRKKAVDFSSPYYTTTQAVLTYAGSPAESATSIAALKSVVLGVAAGTTSQSALTTLIAPTATPKVFNTNEDLVQALKTKQVQAIVVDLPTALYLSAAVLDNGKIVGQLADNTGGDQYGLVLPKGSKLTAAVTAAVDALSADGTLKGLEKTWLSESIKVPVLS</sequence>
<evidence type="ECO:0000256" key="2">
    <source>
        <dbReference type="SAM" id="SignalP"/>
    </source>
</evidence>
<organism evidence="5 6">
    <name type="scientific">Propionicimonas paludicola</name>
    <dbReference type="NCBI Taxonomy" id="185243"/>
    <lineage>
        <taxon>Bacteria</taxon>
        <taxon>Bacillati</taxon>
        <taxon>Actinomycetota</taxon>
        <taxon>Actinomycetes</taxon>
        <taxon>Propionibacteriales</taxon>
        <taxon>Nocardioidaceae</taxon>
        <taxon>Propionicimonas</taxon>
    </lineage>
</organism>
<protein>
    <submittedName>
        <fullName evidence="5">Amino acid ABC transporter substrate-binding protein (PAAT family)</fullName>
    </submittedName>
</protein>
<keyword evidence="6" id="KW-1185">Reference proteome</keyword>
<evidence type="ECO:0000313" key="6">
    <source>
        <dbReference type="Proteomes" id="UP000226079"/>
    </source>
</evidence>
<comment type="caution">
    <text evidence="5">The sequence shown here is derived from an EMBL/GenBank/DDBJ whole genome shotgun (WGS) entry which is preliminary data.</text>
</comment>
<evidence type="ECO:0000256" key="1">
    <source>
        <dbReference type="ARBA" id="ARBA00022729"/>
    </source>
</evidence>
<dbReference type="SMART" id="SM00062">
    <property type="entry name" value="PBPb"/>
    <property type="match status" value="1"/>
</dbReference>
<gene>
    <name evidence="5" type="ORF">ATK74_0370</name>
</gene>
<dbReference type="AlphaFoldDB" id="A0A2A9CQB3"/>
<name>A0A2A9CQB3_9ACTN</name>
<dbReference type="RefSeq" id="WP_098459449.1">
    <property type="nucleotide sequence ID" value="NZ_PDJC01000001.1"/>
</dbReference>
<dbReference type="GO" id="GO:0016020">
    <property type="term" value="C:membrane"/>
    <property type="evidence" value="ECO:0007669"/>
    <property type="project" value="InterPro"/>
</dbReference>